<dbReference type="InterPro" id="IPR036271">
    <property type="entry name" value="Tet_transcr_reg_TetR-rel_C_sf"/>
</dbReference>
<evidence type="ECO:0000313" key="7">
    <source>
        <dbReference type="EMBL" id="NJP95832.1"/>
    </source>
</evidence>
<keyword evidence="1" id="KW-0678">Repressor</keyword>
<evidence type="ECO:0000256" key="2">
    <source>
        <dbReference type="ARBA" id="ARBA00023015"/>
    </source>
</evidence>
<protein>
    <submittedName>
        <fullName evidence="7">TetR family transcriptional regulator</fullName>
    </submittedName>
</protein>
<dbReference type="InterPro" id="IPR001647">
    <property type="entry name" value="HTH_TetR"/>
</dbReference>
<sequence>MPKIVDHQARRLLIAEAVHRIIDAKGLDSVSLREVAAEAGISMGAVQHYFATKEEMLRVALEQLNARIALRVTAADQHDPLRLLRAAILEVLPLDETRRFEARVGLAFLARSVVSDELGAMVRAGLPLVLGFYAGQIRAAQAAGQLAAGLDPDQEARALFALAQGLGQPALIGLYSPHDVIALVDRHLARLANPSITSA</sequence>
<keyword evidence="2" id="KW-0805">Transcription regulation</keyword>
<dbReference type="InterPro" id="IPR039538">
    <property type="entry name" value="BetI_C"/>
</dbReference>
<reference evidence="7 8" key="1">
    <citation type="submission" date="2020-03" db="EMBL/GenBank/DDBJ databases">
        <title>WGS of actinomycetes isolated from Thailand.</title>
        <authorList>
            <person name="Thawai C."/>
        </authorList>
    </citation>
    <scope>NUCLEOTIDE SEQUENCE [LARGE SCALE GENOMIC DNA]</scope>
    <source>
        <strain evidence="7 8">FMUSA5-5</strain>
    </source>
</reference>
<dbReference type="PANTHER" id="PTHR47506:SF6">
    <property type="entry name" value="HTH-TYPE TRANSCRIPTIONAL REPRESSOR NEMR"/>
    <property type="match status" value="1"/>
</dbReference>
<accession>A0ABX1BHM0</accession>
<evidence type="ECO:0000256" key="4">
    <source>
        <dbReference type="ARBA" id="ARBA00023163"/>
    </source>
</evidence>
<keyword evidence="8" id="KW-1185">Reference proteome</keyword>
<dbReference type="EMBL" id="JAATEP010000042">
    <property type="protein sequence ID" value="NJP95832.1"/>
    <property type="molecule type" value="Genomic_DNA"/>
</dbReference>
<evidence type="ECO:0000313" key="8">
    <source>
        <dbReference type="Proteomes" id="UP000696294"/>
    </source>
</evidence>
<dbReference type="Gene3D" id="1.10.357.10">
    <property type="entry name" value="Tetracycline Repressor, domain 2"/>
    <property type="match status" value="1"/>
</dbReference>
<dbReference type="RefSeq" id="WP_168017509.1">
    <property type="nucleotide sequence ID" value="NZ_JAATEP010000042.1"/>
</dbReference>
<dbReference type="InterPro" id="IPR009057">
    <property type="entry name" value="Homeodomain-like_sf"/>
</dbReference>
<keyword evidence="3 5" id="KW-0238">DNA-binding</keyword>
<name>A0ABX1BHM0_9ACTN</name>
<dbReference type="Pfam" id="PF13977">
    <property type="entry name" value="TetR_C_6"/>
    <property type="match status" value="1"/>
</dbReference>
<proteinExistence type="predicted"/>
<keyword evidence="4" id="KW-0804">Transcription</keyword>
<evidence type="ECO:0000259" key="6">
    <source>
        <dbReference type="PROSITE" id="PS50977"/>
    </source>
</evidence>
<evidence type="ECO:0000256" key="1">
    <source>
        <dbReference type="ARBA" id="ARBA00022491"/>
    </source>
</evidence>
<dbReference type="PRINTS" id="PR00455">
    <property type="entry name" value="HTHTETR"/>
</dbReference>
<feature type="DNA-binding region" description="H-T-H motif" evidence="5">
    <location>
        <begin position="31"/>
        <end position="50"/>
    </location>
</feature>
<dbReference type="Proteomes" id="UP000696294">
    <property type="component" value="Unassembled WGS sequence"/>
</dbReference>
<dbReference type="PANTHER" id="PTHR47506">
    <property type="entry name" value="TRANSCRIPTIONAL REGULATORY PROTEIN"/>
    <property type="match status" value="1"/>
</dbReference>
<comment type="caution">
    <text evidence="7">The sequence shown here is derived from an EMBL/GenBank/DDBJ whole genome shotgun (WGS) entry which is preliminary data.</text>
</comment>
<feature type="domain" description="HTH tetR-type" evidence="6">
    <location>
        <begin position="8"/>
        <end position="68"/>
    </location>
</feature>
<gene>
    <name evidence="7" type="ORF">HCN51_41455</name>
</gene>
<dbReference type="SUPFAM" id="SSF46689">
    <property type="entry name" value="Homeodomain-like"/>
    <property type="match status" value="1"/>
</dbReference>
<dbReference type="SUPFAM" id="SSF48498">
    <property type="entry name" value="Tetracyclin repressor-like, C-terminal domain"/>
    <property type="match status" value="1"/>
</dbReference>
<dbReference type="Pfam" id="PF00440">
    <property type="entry name" value="TetR_N"/>
    <property type="match status" value="1"/>
</dbReference>
<evidence type="ECO:0000256" key="5">
    <source>
        <dbReference type="PROSITE-ProRule" id="PRU00335"/>
    </source>
</evidence>
<dbReference type="PROSITE" id="PS50977">
    <property type="entry name" value="HTH_TETR_2"/>
    <property type="match status" value="1"/>
</dbReference>
<organism evidence="7 8">
    <name type="scientific">Nonomuraea composti</name>
    <dbReference type="NCBI Taxonomy" id="2720023"/>
    <lineage>
        <taxon>Bacteria</taxon>
        <taxon>Bacillati</taxon>
        <taxon>Actinomycetota</taxon>
        <taxon>Actinomycetes</taxon>
        <taxon>Streptosporangiales</taxon>
        <taxon>Streptosporangiaceae</taxon>
        <taxon>Nonomuraea</taxon>
    </lineage>
</organism>
<evidence type="ECO:0000256" key="3">
    <source>
        <dbReference type="ARBA" id="ARBA00023125"/>
    </source>
</evidence>